<evidence type="ECO:0008006" key="4">
    <source>
        <dbReference type="Google" id="ProtNLM"/>
    </source>
</evidence>
<proteinExistence type="predicted"/>
<keyword evidence="1" id="KW-0472">Membrane</keyword>
<keyword evidence="1" id="KW-0812">Transmembrane</keyword>
<dbReference type="InterPro" id="IPR039859">
    <property type="entry name" value="PFA4/ZDH16/20/ERF2-like"/>
</dbReference>
<protein>
    <recommendedName>
        <fullName evidence="4">Protein S-acyltransferase</fullName>
    </recommendedName>
</protein>
<keyword evidence="3" id="KW-1185">Reference proteome</keyword>
<dbReference type="GO" id="GO:0016409">
    <property type="term" value="F:palmitoyltransferase activity"/>
    <property type="evidence" value="ECO:0007669"/>
    <property type="project" value="InterPro"/>
</dbReference>
<dbReference type="Proteomes" id="UP001054252">
    <property type="component" value="Unassembled WGS sequence"/>
</dbReference>
<reference evidence="2 3" key="1">
    <citation type="journal article" date="2021" name="Commun. Biol.">
        <title>The genome of Shorea leprosula (Dipterocarpaceae) highlights the ecological relevance of drought in aseasonal tropical rainforests.</title>
        <authorList>
            <person name="Ng K.K.S."/>
            <person name="Kobayashi M.J."/>
            <person name="Fawcett J.A."/>
            <person name="Hatakeyama M."/>
            <person name="Paape T."/>
            <person name="Ng C.H."/>
            <person name="Ang C.C."/>
            <person name="Tnah L.H."/>
            <person name="Lee C.T."/>
            <person name="Nishiyama T."/>
            <person name="Sese J."/>
            <person name="O'Brien M.J."/>
            <person name="Copetti D."/>
            <person name="Mohd Noor M.I."/>
            <person name="Ong R.C."/>
            <person name="Putra M."/>
            <person name="Sireger I.Z."/>
            <person name="Indrioko S."/>
            <person name="Kosugi Y."/>
            <person name="Izuno A."/>
            <person name="Isagi Y."/>
            <person name="Lee S.L."/>
            <person name="Shimizu K.K."/>
        </authorList>
    </citation>
    <scope>NUCLEOTIDE SEQUENCE [LARGE SCALE GENOMIC DNA]</scope>
    <source>
        <strain evidence="2">214</strain>
    </source>
</reference>
<keyword evidence="1" id="KW-1133">Transmembrane helix</keyword>
<sequence>MTTLYSVVIIIGCACQKDSYQGQTPLKIFYILCGTMMIALSVTLGTLLGWHVYLTAHNMTTIEYYEGIRAAWLARKSGQNYRHPFDLGVYKNITLVLGPNMLKWLSPSSLSYLKDGTSFLTSRDSS</sequence>
<name>A0AAV5LAY6_9ROSI</name>
<dbReference type="PANTHER" id="PTHR12246">
    <property type="entry name" value="PALMITOYLTRANSFERASE ZDHHC16"/>
    <property type="match status" value="1"/>
</dbReference>
<comment type="caution">
    <text evidence="2">The sequence shown here is derived from an EMBL/GenBank/DDBJ whole genome shotgun (WGS) entry which is preliminary data.</text>
</comment>
<dbReference type="AlphaFoldDB" id="A0AAV5LAY6"/>
<evidence type="ECO:0000256" key="1">
    <source>
        <dbReference type="SAM" id="Phobius"/>
    </source>
</evidence>
<dbReference type="EMBL" id="BPVZ01000104">
    <property type="protein sequence ID" value="GKV34162.1"/>
    <property type="molecule type" value="Genomic_DNA"/>
</dbReference>
<evidence type="ECO:0000313" key="2">
    <source>
        <dbReference type="EMBL" id="GKV34162.1"/>
    </source>
</evidence>
<feature type="transmembrane region" description="Helical" evidence="1">
    <location>
        <begin position="28"/>
        <end position="50"/>
    </location>
</feature>
<evidence type="ECO:0000313" key="3">
    <source>
        <dbReference type="Proteomes" id="UP001054252"/>
    </source>
</evidence>
<accession>A0AAV5LAY6</accession>
<organism evidence="2 3">
    <name type="scientific">Rubroshorea leprosula</name>
    <dbReference type="NCBI Taxonomy" id="152421"/>
    <lineage>
        <taxon>Eukaryota</taxon>
        <taxon>Viridiplantae</taxon>
        <taxon>Streptophyta</taxon>
        <taxon>Embryophyta</taxon>
        <taxon>Tracheophyta</taxon>
        <taxon>Spermatophyta</taxon>
        <taxon>Magnoliopsida</taxon>
        <taxon>eudicotyledons</taxon>
        <taxon>Gunneridae</taxon>
        <taxon>Pentapetalae</taxon>
        <taxon>rosids</taxon>
        <taxon>malvids</taxon>
        <taxon>Malvales</taxon>
        <taxon>Dipterocarpaceae</taxon>
        <taxon>Rubroshorea</taxon>
    </lineage>
</organism>
<gene>
    <name evidence="2" type="ORF">SLEP1_g42570</name>
</gene>